<evidence type="ECO:0000259" key="1">
    <source>
        <dbReference type="Pfam" id="PF12937"/>
    </source>
</evidence>
<dbReference type="InterPro" id="IPR001810">
    <property type="entry name" value="F-box_dom"/>
</dbReference>
<keyword evidence="3" id="KW-1185">Reference proteome</keyword>
<organism evidence="2 3">
    <name type="scientific">Athelia psychrophila</name>
    <dbReference type="NCBI Taxonomy" id="1759441"/>
    <lineage>
        <taxon>Eukaryota</taxon>
        <taxon>Fungi</taxon>
        <taxon>Dikarya</taxon>
        <taxon>Basidiomycota</taxon>
        <taxon>Agaricomycotina</taxon>
        <taxon>Agaricomycetes</taxon>
        <taxon>Agaricomycetidae</taxon>
        <taxon>Atheliales</taxon>
        <taxon>Atheliaceae</taxon>
        <taxon>Athelia</taxon>
    </lineage>
</organism>
<dbReference type="AlphaFoldDB" id="A0A167TVP4"/>
<dbReference type="OrthoDB" id="3221235at2759"/>
<sequence length="157" mass="17645">MKPSSGLQSPIAKLLGTFVVPSPAECNIVRERILQFSVDLPNLDNEIGRVEKILEGLRQSRVALQKLSDSHQNILHPIRRLPVEILGEIFIQVQIALGSRSIVPTRVCRYWRAVAIATSQLWNHLKISYYSRSVVGNTEMVPIWLERSGGQPLNIVV</sequence>
<dbReference type="Pfam" id="PF12937">
    <property type="entry name" value="F-box-like"/>
    <property type="match status" value="1"/>
</dbReference>
<dbReference type="Gene3D" id="1.20.1280.50">
    <property type="match status" value="1"/>
</dbReference>
<accession>A0A167TVP4</accession>
<evidence type="ECO:0000313" key="3">
    <source>
        <dbReference type="Proteomes" id="UP000076532"/>
    </source>
</evidence>
<gene>
    <name evidence="2" type="ORF">FIBSPDRAFT_769095</name>
</gene>
<dbReference type="Proteomes" id="UP000076532">
    <property type="component" value="Unassembled WGS sequence"/>
</dbReference>
<feature type="non-terminal residue" evidence="2">
    <location>
        <position position="157"/>
    </location>
</feature>
<proteinExistence type="predicted"/>
<protein>
    <recommendedName>
        <fullName evidence="1">F-box domain-containing protein</fullName>
    </recommendedName>
</protein>
<reference evidence="2 3" key="1">
    <citation type="journal article" date="2016" name="Mol. Biol. Evol.">
        <title>Comparative Genomics of Early-Diverging Mushroom-Forming Fungi Provides Insights into the Origins of Lignocellulose Decay Capabilities.</title>
        <authorList>
            <person name="Nagy L.G."/>
            <person name="Riley R."/>
            <person name="Tritt A."/>
            <person name="Adam C."/>
            <person name="Daum C."/>
            <person name="Floudas D."/>
            <person name="Sun H."/>
            <person name="Yadav J.S."/>
            <person name="Pangilinan J."/>
            <person name="Larsson K.H."/>
            <person name="Matsuura K."/>
            <person name="Barry K."/>
            <person name="Labutti K."/>
            <person name="Kuo R."/>
            <person name="Ohm R.A."/>
            <person name="Bhattacharya S.S."/>
            <person name="Shirouzu T."/>
            <person name="Yoshinaga Y."/>
            <person name="Martin F.M."/>
            <person name="Grigoriev I.V."/>
            <person name="Hibbett D.S."/>
        </authorList>
    </citation>
    <scope>NUCLEOTIDE SEQUENCE [LARGE SCALE GENOMIC DNA]</scope>
    <source>
        <strain evidence="2 3">CBS 109695</strain>
    </source>
</reference>
<dbReference type="EMBL" id="KV418097">
    <property type="protein sequence ID" value="KZP03331.1"/>
    <property type="molecule type" value="Genomic_DNA"/>
</dbReference>
<evidence type="ECO:0000313" key="2">
    <source>
        <dbReference type="EMBL" id="KZP03331.1"/>
    </source>
</evidence>
<feature type="domain" description="F-box" evidence="1">
    <location>
        <begin position="78"/>
        <end position="126"/>
    </location>
</feature>
<name>A0A167TVP4_9AGAM</name>